<evidence type="ECO:0000256" key="5">
    <source>
        <dbReference type="ARBA" id="ARBA00024335"/>
    </source>
</evidence>
<comment type="subcellular location">
    <subcellularLocation>
        <location evidence="1">Cytoplasm</location>
    </subcellularLocation>
</comment>
<evidence type="ECO:0000313" key="7">
    <source>
        <dbReference type="Proteomes" id="UP000241936"/>
    </source>
</evidence>
<proteinExistence type="inferred from homology"/>
<comment type="similarity">
    <text evidence="5">Belongs to the SctL stator family.</text>
</comment>
<dbReference type="NCBIfam" id="TIGR02499">
    <property type="entry name" value="HrpE_YscL_not"/>
    <property type="match status" value="1"/>
</dbReference>
<evidence type="ECO:0000256" key="2">
    <source>
        <dbReference type="ARBA" id="ARBA00022448"/>
    </source>
</evidence>
<protein>
    <submittedName>
        <fullName evidence="6">HrpE/YscL family type III secretion apparatus protein</fullName>
    </submittedName>
</protein>
<reference evidence="6 7" key="1">
    <citation type="journal article" date="2018" name="Front. Microbiol.">
        <title>Pseudomonas rhizophila S211, a New Plant Growth-Promoting Rhizobacterium with Potential in Pesticide-Bioremediation.</title>
        <authorList>
            <person name="Hassen W."/>
            <person name="Neifar M."/>
            <person name="Cherif H."/>
            <person name="Najjari A."/>
            <person name="Chouchane H."/>
            <person name="Driouich R.C."/>
            <person name="Salah A."/>
            <person name="Naili F."/>
            <person name="Mosbah A."/>
            <person name="Souissi Y."/>
            <person name="Raddadi N."/>
            <person name="Ouzari H.I."/>
            <person name="Fava F."/>
            <person name="Cherif A."/>
        </authorList>
    </citation>
    <scope>NUCLEOTIDE SEQUENCE [LARGE SCALE GENOMIC DNA]</scope>
    <source>
        <strain evidence="6 7">S211</strain>
    </source>
</reference>
<keyword evidence="4" id="KW-0653">Protein transport</keyword>
<evidence type="ECO:0000256" key="3">
    <source>
        <dbReference type="ARBA" id="ARBA00022490"/>
    </source>
</evidence>
<dbReference type="InterPro" id="IPR012842">
    <property type="entry name" value="T3SS_SctL/SctL2"/>
</dbReference>
<evidence type="ECO:0000313" key="6">
    <source>
        <dbReference type="EMBL" id="AVU76715.1"/>
    </source>
</evidence>
<dbReference type="EMBL" id="CP024081">
    <property type="protein sequence ID" value="AVU76715.1"/>
    <property type="molecule type" value="Genomic_DNA"/>
</dbReference>
<dbReference type="InterPro" id="IPR009335">
    <property type="entry name" value="T3SS_HrpE/ATPase_suE"/>
</dbReference>
<keyword evidence="2" id="KW-0813">Transport</keyword>
<dbReference type="RefSeq" id="WP_107322390.1">
    <property type="nucleotide sequence ID" value="NZ_CP024081.1"/>
</dbReference>
<gene>
    <name evidence="6" type="ORF">CRX69_16500</name>
</gene>
<evidence type="ECO:0000256" key="1">
    <source>
        <dbReference type="ARBA" id="ARBA00004496"/>
    </source>
</evidence>
<dbReference type="Pfam" id="PF06188">
    <property type="entry name" value="HrpE"/>
    <property type="match status" value="1"/>
</dbReference>
<dbReference type="Proteomes" id="UP000241936">
    <property type="component" value="Chromosome"/>
</dbReference>
<keyword evidence="7" id="KW-1185">Reference proteome</keyword>
<evidence type="ECO:0000256" key="4">
    <source>
        <dbReference type="ARBA" id="ARBA00022927"/>
    </source>
</evidence>
<keyword evidence="3" id="KW-0963">Cytoplasm</keyword>
<name>A0ABM6UH33_9PSED</name>
<accession>A0ABM6UH33</accession>
<sequence length="192" mass="22027">MLIRRNLSLGDREVKRELVVRREQFADYRTAVDVMSRARAEADAILLEAGRRQQEYLDRALAEFWGQASFFLEALEAERQQCRNSVIEVCRELLNVIIGRLFDECPPEVRASILLEHLAASQVYPAVSATLKCHPERYGEVQAWLAANNASVLWQLRDDITMPIQSIRLSTETGEYDIDWTGLRRSFQVADA</sequence>
<organism evidence="6 7">
    <name type="scientific">Pseudomonas rhizophila</name>
    <dbReference type="NCBI Taxonomy" id="2045200"/>
    <lineage>
        <taxon>Bacteria</taxon>
        <taxon>Pseudomonadati</taxon>
        <taxon>Pseudomonadota</taxon>
        <taxon>Gammaproteobacteria</taxon>
        <taxon>Pseudomonadales</taxon>
        <taxon>Pseudomonadaceae</taxon>
        <taxon>Pseudomonas</taxon>
    </lineage>
</organism>